<keyword evidence="2" id="KW-0472">Membrane</keyword>
<gene>
    <name evidence="5" type="ORF">HNP49_002353</name>
</gene>
<dbReference type="Pfam" id="PF08448">
    <property type="entry name" value="PAS_4"/>
    <property type="match status" value="1"/>
</dbReference>
<dbReference type="AlphaFoldDB" id="A0A7X0EV31"/>
<evidence type="ECO:0000313" key="5">
    <source>
        <dbReference type="EMBL" id="MBB6342171.1"/>
    </source>
</evidence>
<keyword evidence="6" id="KW-1185">Reference proteome</keyword>
<feature type="transmembrane region" description="Helical" evidence="2">
    <location>
        <begin position="48"/>
        <end position="67"/>
    </location>
</feature>
<dbReference type="CDD" id="cd00130">
    <property type="entry name" value="PAS"/>
    <property type="match status" value="4"/>
</dbReference>
<evidence type="ECO:0000259" key="4">
    <source>
        <dbReference type="PROSITE" id="PS50113"/>
    </source>
</evidence>
<dbReference type="InterPro" id="IPR013655">
    <property type="entry name" value="PAS_fold_3"/>
</dbReference>
<comment type="caution">
    <text evidence="5">The sequence shown here is derived from an EMBL/GenBank/DDBJ whole genome shotgun (WGS) entry which is preliminary data.</text>
</comment>
<dbReference type="Gene3D" id="3.30.450.40">
    <property type="match status" value="1"/>
</dbReference>
<dbReference type="Pfam" id="PF08447">
    <property type="entry name" value="PAS_3"/>
    <property type="match status" value="2"/>
</dbReference>
<feature type="domain" description="PAS" evidence="3">
    <location>
        <begin position="329"/>
        <end position="399"/>
    </location>
</feature>
<sequence length="871" mass="99101">MRSYLALAGKLAAAYLLFSTLWIFLSDSLLSFLFSNAEQIALLQTSKGLLFVVLSSIAIGALALFLGERLERTATLLQQRTNELAEVEEQGNLGSWRYDGQFHWSCQAAKLLGSAPDCSLEELLILICPADRGGLQRSLIACLDEQQDGFNLHLQLNRAPTPHASQWLQICAQRSTTDGHLHGTLRDVTGQRLDQEALRESEQRFRRLLEQTPRIAVQAYDRERRVIFWNASSERLYGYSLTEALGRRLEELIIPEPMQDRVISDIQRWMNGGPPLPPSELALRRKDGSLVWVYSSHLLLRNRQNQPEMYCLDIDLSELKQTSMALHNSELRFRQLVEQLGEAIFLCDAQLHLRFVNPAWLSLHKCSESDSLGQPLWLFFDPEDAALVRERAAAILNGQEQHWSRELRLRSDTRQTRWARLEIARDALDGGLRGSLTDTQLQHHNRLLQEARNATLDALLGHRPLKEILLDITQRLQQINPRMRTSIMLKDAENRLHTAAAPTLPEAYLQAIEGIEALPGVGSCGHAAATGELTIAADLQQHPNWANYRQLVASFGLRACWSLPFKNERGEVLGTFGVYYEEPTQPSASDIRLVADFTRLIVLAIEQSRREDDREDSEQRFRATFEQAASGLALVSTQGRFLRVNRHICELLGYSEAELLHMTFQDVTHPDDIDNDLQQARRLRDGEITGYSLDKRYRRKDGSLLWGRLDVALHRNAQGQPQFYISSVQDIGWRKQQERELQLAATVFHNSHEAMVLVDVQRRVITANPAFTRLTGLSLEQLLGRRLPPPDRHSSGRAQLRQLWQQLQEHGHWSGELQAQFGNQPHQLWLSASRADTRDSPLDETQYILLFNDLNPRQNTTTAGSHHRSGS</sequence>
<keyword evidence="2" id="KW-0812">Transmembrane</keyword>
<feature type="domain" description="PAC" evidence="4">
    <location>
        <begin position="691"/>
        <end position="743"/>
    </location>
</feature>
<feature type="domain" description="PAS" evidence="3">
    <location>
        <begin position="740"/>
        <end position="811"/>
    </location>
</feature>
<dbReference type="SMART" id="SM00091">
    <property type="entry name" value="PAS"/>
    <property type="match status" value="4"/>
</dbReference>
<dbReference type="Proteomes" id="UP000557193">
    <property type="component" value="Unassembled WGS sequence"/>
</dbReference>
<dbReference type="SMART" id="SM00086">
    <property type="entry name" value="PAC"/>
    <property type="match status" value="2"/>
</dbReference>
<dbReference type="PROSITE" id="PS50112">
    <property type="entry name" value="PAS"/>
    <property type="match status" value="4"/>
</dbReference>
<feature type="transmembrane region" description="Helical" evidence="2">
    <location>
        <begin position="12"/>
        <end position="36"/>
    </location>
</feature>
<evidence type="ECO:0000313" key="6">
    <source>
        <dbReference type="Proteomes" id="UP000557193"/>
    </source>
</evidence>
<keyword evidence="1" id="KW-0418">Kinase</keyword>
<dbReference type="RefSeq" id="WP_184683482.1">
    <property type="nucleotide sequence ID" value="NZ_JACHLL010000004.1"/>
</dbReference>
<protein>
    <submittedName>
        <fullName evidence="5">PAS domain S-box-containing protein</fullName>
    </submittedName>
</protein>
<dbReference type="GO" id="GO:0016301">
    <property type="term" value="F:kinase activity"/>
    <property type="evidence" value="ECO:0007669"/>
    <property type="project" value="UniProtKB-KW"/>
</dbReference>
<dbReference type="InterPro" id="IPR013767">
    <property type="entry name" value="PAS_fold"/>
</dbReference>
<feature type="domain" description="PAS" evidence="3">
    <location>
        <begin position="617"/>
        <end position="687"/>
    </location>
</feature>
<name>A0A7X0EV31_9PSED</name>
<dbReference type="InterPro" id="IPR013656">
    <property type="entry name" value="PAS_4"/>
</dbReference>
<dbReference type="PANTHER" id="PTHR44757">
    <property type="entry name" value="DIGUANYLATE CYCLASE DGCP"/>
    <property type="match status" value="1"/>
</dbReference>
<dbReference type="EMBL" id="JACHLL010000004">
    <property type="protein sequence ID" value="MBB6342171.1"/>
    <property type="molecule type" value="Genomic_DNA"/>
</dbReference>
<dbReference type="PANTHER" id="PTHR44757:SF2">
    <property type="entry name" value="BIOFILM ARCHITECTURE MAINTENANCE PROTEIN MBAA"/>
    <property type="match status" value="1"/>
</dbReference>
<dbReference type="InterPro" id="IPR035965">
    <property type="entry name" value="PAS-like_dom_sf"/>
</dbReference>
<dbReference type="InterPro" id="IPR000700">
    <property type="entry name" value="PAS-assoc_C"/>
</dbReference>
<dbReference type="InterPro" id="IPR000014">
    <property type="entry name" value="PAS"/>
</dbReference>
<dbReference type="Pfam" id="PF13185">
    <property type="entry name" value="GAF_2"/>
    <property type="match status" value="1"/>
</dbReference>
<dbReference type="SMART" id="SM00065">
    <property type="entry name" value="GAF"/>
    <property type="match status" value="1"/>
</dbReference>
<dbReference type="Gene3D" id="3.30.450.20">
    <property type="entry name" value="PAS domain"/>
    <property type="match status" value="4"/>
</dbReference>
<keyword evidence="1" id="KW-0808">Transferase</keyword>
<evidence type="ECO:0000256" key="2">
    <source>
        <dbReference type="SAM" id="Phobius"/>
    </source>
</evidence>
<dbReference type="Pfam" id="PF00989">
    <property type="entry name" value="PAS"/>
    <property type="match status" value="1"/>
</dbReference>
<dbReference type="PROSITE" id="PS50113">
    <property type="entry name" value="PAC"/>
    <property type="match status" value="2"/>
</dbReference>
<dbReference type="NCBIfam" id="TIGR00229">
    <property type="entry name" value="sensory_box"/>
    <property type="match status" value="4"/>
</dbReference>
<evidence type="ECO:0000259" key="3">
    <source>
        <dbReference type="PROSITE" id="PS50112"/>
    </source>
</evidence>
<accession>A0A7X0EV31</accession>
<dbReference type="InterPro" id="IPR052155">
    <property type="entry name" value="Biofilm_reg_signaling"/>
</dbReference>
<evidence type="ECO:0000256" key="1">
    <source>
        <dbReference type="ARBA" id="ARBA00022777"/>
    </source>
</evidence>
<organism evidence="5 6">
    <name type="scientific">Pseudomonas fluvialis</name>
    <dbReference type="NCBI Taxonomy" id="1793966"/>
    <lineage>
        <taxon>Bacteria</taxon>
        <taxon>Pseudomonadati</taxon>
        <taxon>Pseudomonadota</taxon>
        <taxon>Gammaproteobacteria</taxon>
        <taxon>Pseudomonadales</taxon>
        <taxon>Pseudomonadaceae</taxon>
        <taxon>Pseudomonas</taxon>
    </lineage>
</organism>
<feature type="domain" description="PAC" evidence="4">
    <location>
        <begin position="277"/>
        <end position="328"/>
    </location>
</feature>
<dbReference type="InterPro" id="IPR029016">
    <property type="entry name" value="GAF-like_dom_sf"/>
</dbReference>
<keyword evidence="2" id="KW-1133">Transmembrane helix</keyword>
<feature type="domain" description="PAS" evidence="3">
    <location>
        <begin position="201"/>
        <end position="273"/>
    </location>
</feature>
<dbReference type="SUPFAM" id="SSF55781">
    <property type="entry name" value="GAF domain-like"/>
    <property type="match status" value="1"/>
</dbReference>
<dbReference type="SUPFAM" id="SSF55785">
    <property type="entry name" value="PYP-like sensor domain (PAS domain)"/>
    <property type="match status" value="4"/>
</dbReference>
<dbReference type="InterPro" id="IPR001610">
    <property type="entry name" value="PAC"/>
</dbReference>
<dbReference type="GO" id="GO:0006355">
    <property type="term" value="P:regulation of DNA-templated transcription"/>
    <property type="evidence" value="ECO:0007669"/>
    <property type="project" value="InterPro"/>
</dbReference>
<reference evidence="5 6" key="1">
    <citation type="submission" date="2020-08" db="EMBL/GenBank/DDBJ databases">
        <title>Functional genomics of gut bacteria from endangered species of beetles.</title>
        <authorList>
            <person name="Carlos-Shanley C."/>
        </authorList>
    </citation>
    <scope>NUCLEOTIDE SEQUENCE [LARGE SCALE GENOMIC DNA]</scope>
    <source>
        <strain evidence="5 6">S00202</strain>
    </source>
</reference>
<dbReference type="InterPro" id="IPR003018">
    <property type="entry name" value="GAF"/>
</dbReference>
<proteinExistence type="predicted"/>